<evidence type="ECO:0000256" key="2">
    <source>
        <dbReference type="ARBA" id="ARBA00022448"/>
    </source>
</evidence>
<keyword evidence="3" id="KW-1003">Cell membrane</keyword>
<keyword evidence="5 9" id="KW-0812">Transmembrane</keyword>
<evidence type="ECO:0000256" key="5">
    <source>
        <dbReference type="ARBA" id="ARBA00022692"/>
    </source>
</evidence>
<accession>A0A1V1PG17</accession>
<keyword evidence="2" id="KW-0813">Transport</keyword>
<name>A0A1V1PG17_9BACT</name>
<dbReference type="GO" id="GO:0005886">
    <property type="term" value="C:plasma membrane"/>
    <property type="evidence" value="ECO:0007669"/>
    <property type="project" value="UniProtKB-SubCell"/>
</dbReference>
<evidence type="ECO:0000256" key="6">
    <source>
        <dbReference type="ARBA" id="ARBA00022927"/>
    </source>
</evidence>
<sequence length="256" mass="29008">MTLIKKLFPLIYLGCITLVIHLSVQSFYQILGTYVPKSYDSDSPIKQFVTTAQPQRLEPFSNYDPIARRNLFQTKTQAEIKKENAPPPPKPVEEEPIKPTELKLKLLGTVAGDSKHAYAVILDQRKRQQNLYRVGDPIQTAIVDEIRRGSVILKVGNGKEILTMDEDPGMALSNLNKSKARQPQKPSTDGKIMLSRRDLHQSMRNINQLMSQIRIRPHFNRGRPDGLSVNNIKRQSIFNKMGLRNGDIIQGVNGKK</sequence>
<proteinExistence type="predicted"/>
<comment type="caution">
    <text evidence="11">The sequence shown here is derived from an EMBL/GenBank/DDBJ whole genome shotgun (WGS) entry which is preliminary data.</text>
</comment>
<dbReference type="InterPro" id="IPR036034">
    <property type="entry name" value="PDZ_sf"/>
</dbReference>
<dbReference type="Gene3D" id="2.30.30.830">
    <property type="match status" value="1"/>
</dbReference>
<dbReference type="EMBL" id="ATBP01000041">
    <property type="protein sequence ID" value="ETR73726.1"/>
    <property type="molecule type" value="Genomic_DNA"/>
</dbReference>
<protein>
    <submittedName>
        <fullName evidence="11">General secretion pathway protein C</fullName>
    </submittedName>
</protein>
<dbReference type="SUPFAM" id="SSF50156">
    <property type="entry name" value="PDZ domain-like"/>
    <property type="match status" value="1"/>
</dbReference>
<evidence type="ECO:0000256" key="3">
    <source>
        <dbReference type="ARBA" id="ARBA00022475"/>
    </source>
</evidence>
<gene>
    <name evidence="11" type="ORF">OMM_00735</name>
</gene>
<evidence type="ECO:0000256" key="7">
    <source>
        <dbReference type="ARBA" id="ARBA00022989"/>
    </source>
</evidence>
<evidence type="ECO:0000259" key="10">
    <source>
        <dbReference type="Pfam" id="PF11356"/>
    </source>
</evidence>
<dbReference type="AlphaFoldDB" id="A0A1V1PG17"/>
<evidence type="ECO:0000256" key="1">
    <source>
        <dbReference type="ARBA" id="ARBA00004533"/>
    </source>
</evidence>
<dbReference type="GO" id="GO:0015031">
    <property type="term" value="P:protein transport"/>
    <property type="evidence" value="ECO:0007669"/>
    <property type="project" value="UniProtKB-KW"/>
</dbReference>
<keyword evidence="8 9" id="KW-0472">Membrane</keyword>
<dbReference type="Proteomes" id="UP000189670">
    <property type="component" value="Unassembled WGS sequence"/>
</dbReference>
<keyword evidence="7 9" id="KW-1133">Transmembrane helix</keyword>
<evidence type="ECO:0000313" key="11">
    <source>
        <dbReference type="EMBL" id="ETR73726.1"/>
    </source>
</evidence>
<feature type="transmembrane region" description="Helical" evidence="9">
    <location>
        <begin position="7"/>
        <end position="28"/>
    </location>
</feature>
<reference evidence="12" key="1">
    <citation type="submission" date="2012-11" db="EMBL/GenBank/DDBJ databases">
        <authorList>
            <person name="Lucero-Rivera Y.E."/>
            <person name="Tovar-Ramirez D."/>
        </authorList>
    </citation>
    <scope>NUCLEOTIDE SEQUENCE [LARGE SCALE GENOMIC DNA]</scope>
    <source>
        <strain evidence="12">Araruama</strain>
    </source>
</reference>
<evidence type="ECO:0000256" key="8">
    <source>
        <dbReference type="ARBA" id="ARBA00023136"/>
    </source>
</evidence>
<comment type="subcellular location">
    <subcellularLocation>
        <location evidence="1">Cell inner membrane</location>
    </subcellularLocation>
</comment>
<feature type="domain" description="Type II secretion system protein GspC N-terminal" evidence="10">
    <location>
        <begin position="18"/>
        <end position="162"/>
    </location>
</feature>
<evidence type="ECO:0000256" key="9">
    <source>
        <dbReference type="SAM" id="Phobius"/>
    </source>
</evidence>
<dbReference type="Gene3D" id="2.30.42.10">
    <property type="match status" value="1"/>
</dbReference>
<dbReference type="Pfam" id="PF11356">
    <property type="entry name" value="T2SSC"/>
    <property type="match status" value="1"/>
</dbReference>
<keyword evidence="4" id="KW-0997">Cell inner membrane</keyword>
<dbReference type="InterPro" id="IPR024961">
    <property type="entry name" value="T2SS_GspC_N"/>
</dbReference>
<evidence type="ECO:0000256" key="4">
    <source>
        <dbReference type="ARBA" id="ARBA00022519"/>
    </source>
</evidence>
<keyword evidence="6" id="KW-0653">Protein transport</keyword>
<evidence type="ECO:0000313" key="12">
    <source>
        <dbReference type="Proteomes" id="UP000189670"/>
    </source>
</evidence>
<organism evidence="11 12">
    <name type="scientific">Candidatus Magnetoglobus multicellularis str. Araruama</name>
    <dbReference type="NCBI Taxonomy" id="890399"/>
    <lineage>
        <taxon>Bacteria</taxon>
        <taxon>Pseudomonadati</taxon>
        <taxon>Thermodesulfobacteriota</taxon>
        <taxon>Desulfobacteria</taxon>
        <taxon>Desulfobacterales</taxon>
        <taxon>Desulfobacteraceae</taxon>
        <taxon>Candidatus Magnetoglobus</taxon>
    </lineage>
</organism>